<dbReference type="HOGENOM" id="CLU_017028_7_2_0"/>
<dbReference type="GO" id="GO:0015833">
    <property type="term" value="P:peptide transport"/>
    <property type="evidence" value="ECO:0007669"/>
    <property type="project" value="TreeGrafter"/>
</dbReference>
<evidence type="ECO:0000259" key="2">
    <source>
        <dbReference type="Pfam" id="PF00496"/>
    </source>
</evidence>
<dbReference type="EMBL" id="DF820463">
    <property type="protein sequence ID" value="GAK54807.1"/>
    <property type="molecule type" value="Genomic_DNA"/>
</dbReference>
<dbReference type="Gene3D" id="3.90.76.10">
    <property type="entry name" value="Dipeptide-binding Protein, Domain 1"/>
    <property type="match status" value="1"/>
</dbReference>
<dbReference type="SUPFAM" id="SSF53850">
    <property type="entry name" value="Periplasmic binding protein-like II"/>
    <property type="match status" value="1"/>
</dbReference>
<dbReference type="GO" id="GO:1904680">
    <property type="term" value="F:peptide transmembrane transporter activity"/>
    <property type="evidence" value="ECO:0007669"/>
    <property type="project" value="TreeGrafter"/>
</dbReference>
<evidence type="ECO:0000313" key="4">
    <source>
        <dbReference type="Proteomes" id="UP000030661"/>
    </source>
</evidence>
<dbReference type="eggNOG" id="COG0747">
    <property type="taxonomic scope" value="Bacteria"/>
</dbReference>
<reference evidence="3" key="1">
    <citation type="journal article" date="2015" name="PeerJ">
        <title>First genomic representation of candidate bacterial phylum KSB3 points to enhanced environmental sensing as a trigger of wastewater bulking.</title>
        <authorList>
            <person name="Sekiguchi Y."/>
            <person name="Ohashi A."/>
            <person name="Parks D.H."/>
            <person name="Yamauchi T."/>
            <person name="Tyson G.W."/>
            <person name="Hugenholtz P."/>
        </authorList>
    </citation>
    <scope>NUCLEOTIDE SEQUENCE [LARGE SCALE GENOMIC DNA]</scope>
</reference>
<keyword evidence="4" id="KW-1185">Reference proteome</keyword>
<dbReference type="InterPro" id="IPR030678">
    <property type="entry name" value="Peptide/Ni-bd"/>
</dbReference>
<feature type="signal peptide" evidence="1">
    <location>
        <begin position="1"/>
        <end position="25"/>
    </location>
</feature>
<dbReference type="AlphaFoldDB" id="A0A0S6W5D5"/>
<keyword evidence="1" id="KW-0732">Signal</keyword>
<feature type="chain" id="PRO_5006631599" description="Solute-binding protein family 5 domain-containing protein" evidence="1">
    <location>
        <begin position="26"/>
        <end position="523"/>
    </location>
</feature>
<evidence type="ECO:0000313" key="3">
    <source>
        <dbReference type="EMBL" id="GAK54807.1"/>
    </source>
</evidence>
<proteinExistence type="predicted"/>
<feature type="domain" description="Solute-binding protein family 5" evidence="2">
    <location>
        <begin position="73"/>
        <end position="435"/>
    </location>
</feature>
<dbReference type="Proteomes" id="UP000030661">
    <property type="component" value="Unassembled WGS sequence"/>
</dbReference>
<dbReference type="GO" id="GO:0042597">
    <property type="term" value="C:periplasmic space"/>
    <property type="evidence" value="ECO:0007669"/>
    <property type="project" value="UniProtKB-ARBA"/>
</dbReference>
<accession>A0A0S6W5D5</accession>
<dbReference type="Gene3D" id="3.10.105.10">
    <property type="entry name" value="Dipeptide-binding Protein, Domain 3"/>
    <property type="match status" value="1"/>
</dbReference>
<dbReference type="STRING" id="1499967.U27_01637"/>
<protein>
    <recommendedName>
        <fullName evidence="2">Solute-binding protein family 5 domain-containing protein</fullName>
    </recommendedName>
</protein>
<name>A0A0S6W5D5_VECG1</name>
<gene>
    <name evidence="3" type="ORF">U27_01637</name>
</gene>
<dbReference type="Gene3D" id="3.40.190.10">
    <property type="entry name" value="Periplasmic binding protein-like II"/>
    <property type="match status" value="1"/>
</dbReference>
<dbReference type="PANTHER" id="PTHR30290">
    <property type="entry name" value="PERIPLASMIC BINDING COMPONENT OF ABC TRANSPORTER"/>
    <property type="match status" value="1"/>
</dbReference>
<evidence type="ECO:0000256" key="1">
    <source>
        <dbReference type="SAM" id="SignalP"/>
    </source>
</evidence>
<dbReference type="PANTHER" id="PTHR30290:SF34">
    <property type="entry name" value="ABC TRANSPORTER, PERIPLASMIC OLIGO-PEPTIDE BINDING PROTEIN, PUTATIVE-RELATED"/>
    <property type="match status" value="1"/>
</dbReference>
<dbReference type="CDD" id="cd08512">
    <property type="entry name" value="PBP2_NikA_DppA_OppA_like_7"/>
    <property type="match status" value="1"/>
</dbReference>
<organism evidence="3">
    <name type="scientific">Vecturithrix granuli</name>
    <dbReference type="NCBI Taxonomy" id="1499967"/>
    <lineage>
        <taxon>Bacteria</taxon>
        <taxon>Candidatus Moduliflexota</taxon>
        <taxon>Candidatus Vecturitrichia</taxon>
        <taxon>Candidatus Vecturitrichales</taxon>
        <taxon>Candidatus Vecturitrichaceae</taxon>
        <taxon>Candidatus Vecturithrix</taxon>
    </lineage>
</organism>
<dbReference type="Pfam" id="PF00496">
    <property type="entry name" value="SBP_bac_5"/>
    <property type="match status" value="1"/>
</dbReference>
<sequence>MKKRSFMSVCVLIVLLLSLSGTIQAQEAKQLVVGWPQDVITLDPDRAYEVYATMVLNGMYDQLVKFIGRIDQVSPHLAEKWEISDDAKIYTFHLRTDVKFSSGNPFTAKDVKWTFERLKNLKSNASFLGENIASIETPDDATVVITLTTADAAFMSKLASPNFGILDSETVKANGGVADETASTADSAQNWLDHQSAGSGPFILEKFVPDAEIILVRNENYWKGAAPIQRIHFQNIKDPNTQLLMLQKGDIDIAMGLGPEHASLLANNADITVLPVTTLTMSFLLMNDDPTLAGPIANKDVRQAIKYAIDYKGLHTMAGEGAVTPISVIQIGFLGALPPRDPNFTNIEKAKELLAKAGYPDGFETTIDSISYLHDGLNWLTVAEKVAADLAAVGIKAEIRPKELTVGLDEYRKGQWPLATAGWSPDFPDANNQLVFLPGEKVGLRANWKAEANPALAELGKKAEVTADNQKRAELLQEIQRKMDEDSPFLVLVQHPSRLAFRNDVQGVAWHENYKIEVYNLNK</sequence>
<dbReference type="GO" id="GO:0043190">
    <property type="term" value="C:ATP-binding cassette (ABC) transporter complex"/>
    <property type="evidence" value="ECO:0007669"/>
    <property type="project" value="InterPro"/>
</dbReference>
<dbReference type="InterPro" id="IPR000914">
    <property type="entry name" value="SBP_5_dom"/>
</dbReference>
<dbReference type="InterPro" id="IPR039424">
    <property type="entry name" value="SBP_5"/>
</dbReference>
<dbReference type="PIRSF" id="PIRSF002741">
    <property type="entry name" value="MppA"/>
    <property type="match status" value="1"/>
</dbReference>